<keyword evidence="3" id="KW-1185">Reference proteome</keyword>
<evidence type="ECO:0000259" key="1">
    <source>
        <dbReference type="Pfam" id="PF13175"/>
    </source>
</evidence>
<dbReference type="Gene3D" id="3.40.50.300">
    <property type="entry name" value="P-loop containing nucleotide triphosphate hydrolases"/>
    <property type="match status" value="1"/>
</dbReference>
<dbReference type="PANTHER" id="PTHR43581">
    <property type="entry name" value="ATP/GTP PHOSPHATASE"/>
    <property type="match status" value="1"/>
</dbReference>
<name>A0A0K1S7Q4_9CHRO</name>
<accession>A0A0K1S7Q4</accession>
<dbReference type="PANTHER" id="PTHR43581:SF4">
    <property type="entry name" value="ATP_GTP PHOSPHATASE"/>
    <property type="match status" value="1"/>
</dbReference>
<dbReference type="InterPro" id="IPR027417">
    <property type="entry name" value="P-loop_NTPase"/>
</dbReference>
<evidence type="ECO:0000313" key="3">
    <source>
        <dbReference type="Proteomes" id="UP000068167"/>
    </source>
</evidence>
<dbReference type="PATRIC" id="fig|1638788.3.peg.5361"/>
<dbReference type="KEGG" id="mpk:VL20_5314"/>
<dbReference type="AlphaFoldDB" id="A0A0K1S7Q4"/>
<dbReference type="InterPro" id="IPR051396">
    <property type="entry name" value="Bact_Antivir_Def_Nuclease"/>
</dbReference>
<evidence type="ECO:0000313" key="2">
    <source>
        <dbReference type="EMBL" id="AKV70157.1"/>
    </source>
</evidence>
<sequence>MKIKLLNLGSIKEAEVDLRPLTVIIGPNNSNKTYIAYSIYGLWINHRDGLFFSSEILEKIEFTNQADHWSLKIDRRFYDVISEIVQKSASEFSGIKLQSFFQDSSGKIFEKTKFSIEISEDDIKTAIEKVLAHIIEYRQSLASFGIKKIERSDNNNEILFYPEKEAEIYDYKNMVLLDFVAGVVTFSFSDILPLPAERNAFINTYKMLANRRYKLLKENQRERLIRGRINREPLIQGLINRDKQLELLKEQGDIRYPQPVEDFLDFLTDIELENKPDPIAKNKNDFQKLADQIEKYIQNNNKTIFKKTKFGGREIKVSVKRSLEIDLYNASSSIKQLAPLLLYLRYRAKSGDFLVIDEPEMNLHPESQVKLLESLAILVNLGVRILLTTHSPYLMAHLNNIVNGNHQNPELLAEQAKLLYLQDSRGFLKMEQVSAYEIKIINYFLYTTLNTVFVGILSAMYQLIFNKSFLQFMKQDNKTKKPKKDVPQKKNKLDWQKFNFLENLLIFCTVPNRIAPPESGVSFRITKPEKDSVCILFKTDRQKDPLVRNQKQKRPDYLSLFIQNDLLLLTIIEMKGTNKNSTSTGIEQITTFRDILKQEIADHVTSKLKYKLQAILLTPYNADIPEKEIYKEAEKGFIILPIQYDSKAELYPYVSKTYRKADLSKIGKIKHSHDEQHKESDCLLIENLLARQASDKRKQDNYYSCKFTPAKDRQGIYIDYQVSSDQDWITLLTDPQGKKVQLAYCSDDSQSSIDQIQEEIKNLNLCRMVEMVSRLINS</sequence>
<dbReference type="InterPro" id="IPR041685">
    <property type="entry name" value="AAA_GajA/Old/RecF-like"/>
</dbReference>
<gene>
    <name evidence="2" type="ORF">VL20_5314</name>
</gene>
<dbReference type="CDD" id="cd00267">
    <property type="entry name" value="ABC_ATPase"/>
    <property type="match status" value="1"/>
</dbReference>
<proteinExistence type="predicted"/>
<dbReference type="Pfam" id="PF13175">
    <property type="entry name" value="AAA_15"/>
    <property type="match status" value="1"/>
</dbReference>
<feature type="domain" description="Endonuclease GajA/Old nuclease/RecF-like AAA" evidence="1">
    <location>
        <begin position="2"/>
        <end position="394"/>
    </location>
</feature>
<reference evidence="2 3" key="1">
    <citation type="journal article" date="2016" name="Stand. Genomic Sci.">
        <title>Complete genome sequence and genomic characterization of Microcystis panniformis FACHB 1757 by third-generation sequencing.</title>
        <authorList>
            <person name="Zhang J.Y."/>
            <person name="Guan R."/>
            <person name="Zhang H.J."/>
            <person name="Li H."/>
            <person name="Xiao P."/>
            <person name="Yu G.L."/>
            <person name="Du L."/>
            <person name="Cao D.M."/>
            <person name="Zhu B.C."/>
            <person name="Li R.H."/>
            <person name="Lu Z.H."/>
        </authorList>
    </citation>
    <scope>NUCLEOTIDE SEQUENCE [LARGE SCALE GENOMIC DNA]</scope>
    <source>
        <strain evidence="2 3">FACHB-1757</strain>
    </source>
</reference>
<protein>
    <recommendedName>
        <fullName evidence="1">Endonuclease GajA/Old nuclease/RecF-like AAA domain-containing protein</fullName>
    </recommendedName>
</protein>
<dbReference type="EMBL" id="CP011339">
    <property type="protein sequence ID" value="AKV70157.1"/>
    <property type="molecule type" value="Genomic_DNA"/>
</dbReference>
<organism evidence="2 3">
    <name type="scientific">Microcystis panniformis FACHB-1757</name>
    <dbReference type="NCBI Taxonomy" id="1638788"/>
    <lineage>
        <taxon>Bacteria</taxon>
        <taxon>Bacillati</taxon>
        <taxon>Cyanobacteriota</taxon>
        <taxon>Cyanophyceae</taxon>
        <taxon>Oscillatoriophycideae</taxon>
        <taxon>Chroococcales</taxon>
        <taxon>Microcystaceae</taxon>
        <taxon>Microcystis</taxon>
    </lineage>
</organism>
<dbReference type="SUPFAM" id="SSF52540">
    <property type="entry name" value="P-loop containing nucleoside triphosphate hydrolases"/>
    <property type="match status" value="1"/>
</dbReference>
<dbReference type="Proteomes" id="UP000068167">
    <property type="component" value="Chromosome"/>
</dbReference>